<accession>A0A016VRY0</accession>
<dbReference type="Proteomes" id="UP000024635">
    <property type="component" value="Unassembled WGS sequence"/>
</dbReference>
<keyword evidence="1" id="KW-0175">Coiled coil</keyword>
<evidence type="ECO:0000313" key="4">
    <source>
        <dbReference type="Proteomes" id="UP000024635"/>
    </source>
</evidence>
<gene>
    <name evidence="3" type="primary">Acey_s0005.g2277</name>
    <name evidence="3" type="ORF">Y032_0005g2277</name>
</gene>
<sequence>MENVNVDAENARKKAPAFQECEVRLLMTLYTDSFEQFHRKFKGEEDQYPQYVRSVEECQPPQPSSPSPVECLDENQEEMDVEQGHTEECTPQRLTCTPRRKSKRVTHAARAREVLSLFTDRRQQWYEEERKLAVMRQEQAEEEKKLLKIKQDIAQAQLEREQLELHRARQAVATPLSYRNPLLPQSSVESTPPAYSHLPYQ</sequence>
<evidence type="ECO:0000256" key="2">
    <source>
        <dbReference type="SAM" id="MobiDB-lite"/>
    </source>
</evidence>
<evidence type="ECO:0000313" key="3">
    <source>
        <dbReference type="EMBL" id="EYC29817.1"/>
    </source>
</evidence>
<reference evidence="4" key="1">
    <citation type="journal article" date="2015" name="Nat. Genet.">
        <title>The genome and transcriptome of the zoonotic hookworm Ancylostoma ceylanicum identify infection-specific gene families.</title>
        <authorList>
            <person name="Schwarz E.M."/>
            <person name="Hu Y."/>
            <person name="Antoshechkin I."/>
            <person name="Miller M.M."/>
            <person name="Sternberg P.W."/>
            <person name="Aroian R.V."/>
        </authorList>
    </citation>
    <scope>NUCLEOTIDE SEQUENCE</scope>
    <source>
        <strain evidence="4">HY135</strain>
    </source>
</reference>
<dbReference type="EMBL" id="JARK01001341">
    <property type="protein sequence ID" value="EYC29817.1"/>
    <property type="molecule type" value="Genomic_DNA"/>
</dbReference>
<protein>
    <submittedName>
        <fullName evidence="3">Uncharacterized protein</fullName>
    </submittedName>
</protein>
<keyword evidence="4" id="KW-1185">Reference proteome</keyword>
<comment type="caution">
    <text evidence="3">The sequence shown here is derived from an EMBL/GenBank/DDBJ whole genome shotgun (WGS) entry which is preliminary data.</text>
</comment>
<dbReference type="AlphaFoldDB" id="A0A016VRY0"/>
<proteinExistence type="predicted"/>
<name>A0A016VRY0_9BILA</name>
<evidence type="ECO:0000256" key="1">
    <source>
        <dbReference type="SAM" id="Coils"/>
    </source>
</evidence>
<organism evidence="3 4">
    <name type="scientific">Ancylostoma ceylanicum</name>
    <dbReference type="NCBI Taxonomy" id="53326"/>
    <lineage>
        <taxon>Eukaryota</taxon>
        <taxon>Metazoa</taxon>
        <taxon>Ecdysozoa</taxon>
        <taxon>Nematoda</taxon>
        <taxon>Chromadorea</taxon>
        <taxon>Rhabditida</taxon>
        <taxon>Rhabditina</taxon>
        <taxon>Rhabditomorpha</taxon>
        <taxon>Strongyloidea</taxon>
        <taxon>Ancylostomatidae</taxon>
        <taxon>Ancylostomatinae</taxon>
        <taxon>Ancylostoma</taxon>
    </lineage>
</organism>
<feature type="coiled-coil region" evidence="1">
    <location>
        <begin position="132"/>
        <end position="171"/>
    </location>
</feature>
<feature type="region of interest" description="Disordered" evidence="2">
    <location>
        <begin position="175"/>
        <end position="201"/>
    </location>
</feature>
<feature type="region of interest" description="Disordered" evidence="2">
    <location>
        <begin position="55"/>
        <end position="76"/>
    </location>
</feature>